<feature type="non-terminal residue" evidence="2">
    <location>
        <position position="297"/>
    </location>
</feature>
<keyword evidence="1" id="KW-1133">Transmembrane helix</keyword>
<name>A0A812XJE2_9DINO</name>
<protein>
    <submittedName>
        <fullName evidence="2">Mok11 protein</fullName>
    </submittedName>
</protein>
<evidence type="ECO:0000313" key="3">
    <source>
        <dbReference type="Proteomes" id="UP000601435"/>
    </source>
</evidence>
<feature type="transmembrane region" description="Helical" evidence="1">
    <location>
        <begin position="63"/>
        <end position="84"/>
    </location>
</feature>
<keyword evidence="3" id="KW-1185">Reference proteome</keyword>
<proteinExistence type="predicted"/>
<reference evidence="2" key="1">
    <citation type="submission" date="2021-02" db="EMBL/GenBank/DDBJ databases">
        <authorList>
            <person name="Dougan E. K."/>
            <person name="Rhodes N."/>
            <person name="Thang M."/>
            <person name="Chan C."/>
        </authorList>
    </citation>
    <scope>NUCLEOTIDE SEQUENCE</scope>
</reference>
<dbReference type="OrthoDB" id="440650at2759"/>
<organism evidence="2 3">
    <name type="scientific">Symbiodinium necroappetens</name>
    <dbReference type="NCBI Taxonomy" id="1628268"/>
    <lineage>
        <taxon>Eukaryota</taxon>
        <taxon>Sar</taxon>
        <taxon>Alveolata</taxon>
        <taxon>Dinophyceae</taxon>
        <taxon>Suessiales</taxon>
        <taxon>Symbiodiniaceae</taxon>
        <taxon>Symbiodinium</taxon>
    </lineage>
</organism>
<dbReference type="AlphaFoldDB" id="A0A812XJE2"/>
<gene>
    <name evidence="2" type="primary">mok11</name>
    <name evidence="2" type="ORF">SNEC2469_LOCUS21018</name>
</gene>
<feature type="non-terminal residue" evidence="2">
    <location>
        <position position="1"/>
    </location>
</feature>
<evidence type="ECO:0000313" key="2">
    <source>
        <dbReference type="EMBL" id="CAE7727555.1"/>
    </source>
</evidence>
<dbReference type="Proteomes" id="UP000601435">
    <property type="component" value="Unassembled WGS sequence"/>
</dbReference>
<evidence type="ECO:0000256" key="1">
    <source>
        <dbReference type="SAM" id="Phobius"/>
    </source>
</evidence>
<keyword evidence="1" id="KW-0472">Membrane</keyword>
<keyword evidence="1" id="KW-0812">Transmembrane</keyword>
<dbReference type="EMBL" id="CAJNJA010036991">
    <property type="protein sequence ID" value="CAE7727555.1"/>
    <property type="molecule type" value="Genomic_DNA"/>
</dbReference>
<sequence>LSVIFAFLLAFGTFLWAAALSRASIHGLSFLVGVAVMLAPATMLRSVVQDEVATITSLGRSEAALIISVFSLFLEGVRSSALWTAKIRILNSRWRLLSYGTILQSCSHFCAFLSPFVCEFLARQQKSRHSAVWQLDPCNHAQPMPAVLSKAWRDVHHAQSEGAGRCDDPVRCPSGLGAVLSAGRHRPIHQEGHGHFCRSRTELEERAAKISEGHLSVCIYYLRRCRPGSWCALGHLAQDTEAVFGQHYGLNRFRQNTTGMYNCLSRTRAVGGDTFRFWEFGRCEVALPTPSKTALFN</sequence>
<comment type="caution">
    <text evidence="2">The sequence shown here is derived from an EMBL/GenBank/DDBJ whole genome shotgun (WGS) entry which is preliminary data.</text>
</comment>
<accession>A0A812XJE2</accession>